<evidence type="ECO:0000259" key="1">
    <source>
        <dbReference type="Pfam" id="PF13456"/>
    </source>
</evidence>
<evidence type="ECO:0000313" key="3">
    <source>
        <dbReference type="Proteomes" id="UP000886595"/>
    </source>
</evidence>
<dbReference type="InterPro" id="IPR002156">
    <property type="entry name" value="RNaseH_domain"/>
</dbReference>
<sequence length="96" mass="11038">MHNTTCGVGNWKRSHTSSYCDRKRCGETKPTWQVWCIFMDNVCVTYYQVIRVERNIASPFVAEALALRWALLTAHTQEYSKICFKTDCQALLAAIS</sequence>
<dbReference type="GO" id="GO:0003676">
    <property type="term" value="F:nucleic acid binding"/>
    <property type="evidence" value="ECO:0007669"/>
    <property type="project" value="InterPro"/>
</dbReference>
<feature type="domain" description="RNase H type-1" evidence="1">
    <location>
        <begin position="53"/>
        <end position="95"/>
    </location>
</feature>
<dbReference type="AlphaFoldDB" id="A0A8X7SHR7"/>
<dbReference type="EMBL" id="JAAMPC010000006">
    <property type="protein sequence ID" value="KAG2307294.1"/>
    <property type="molecule type" value="Genomic_DNA"/>
</dbReference>
<name>A0A8X7SHR7_BRACI</name>
<accession>A0A8X7SHR7</accession>
<proteinExistence type="predicted"/>
<evidence type="ECO:0000313" key="2">
    <source>
        <dbReference type="EMBL" id="KAG2307294.1"/>
    </source>
</evidence>
<comment type="caution">
    <text evidence="2">The sequence shown here is derived from an EMBL/GenBank/DDBJ whole genome shotgun (WGS) entry which is preliminary data.</text>
</comment>
<organism evidence="2 3">
    <name type="scientific">Brassica carinata</name>
    <name type="common">Ethiopian mustard</name>
    <name type="synonym">Abyssinian cabbage</name>
    <dbReference type="NCBI Taxonomy" id="52824"/>
    <lineage>
        <taxon>Eukaryota</taxon>
        <taxon>Viridiplantae</taxon>
        <taxon>Streptophyta</taxon>
        <taxon>Embryophyta</taxon>
        <taxon>Tracheophyta</taxon>
        <taxon>Spermatophyta</taxon>
        <taxon>Magnoliopsida</taxon>
        <taxon>eudicotyledons</taxon>
        <taxon>Gunneridae</taxon>
        <taxon>Pentapetalae</taxon>
        <taxon>rosids</taxon>
        <taxon>malvids</taxon>
        <taxon>Brassicales</taxon>
        <taxon>Brassicaceae</taxon>
        <taxon>Brassiceae</taxon>
        <taxon>Brassica</taxon>
    </lineage>
</organism>
<protein>
    <recommendedName>
        <fullName evidence="1">RNase H type-1 domain-containing protein</fullName>
    </recommendedName>
</protein>
<keyword evidence="3" id="KW-1185">Reference proteome</keyword>
<dbReference type="Pfam" id="PF13456">
    <property type="entry name" value="RVT_3"/>
    <property type="match status" value="1"/>
</dbReference>
<dbReference type="GO" id="GO:0004523">
    <property type="term" value="F:RNA-DNA hybrid ribonuclease activity"/>
    <property type="evidence" value="ECO:0007669"/>
    <property type="project" value="InterPro"/>
</dbReference>
<dbReference type="Proteomes" id="UP000886595">
    <property type="component" value="Unassembled WGS sequence"/>
</dbReference>
<gene>
    <name evidence="2" type="ORF">Bca52824_027042</name>
</gene>
<reference evidence="2 3" key="1">
    <citation type="submission" date="2020-02" db="EMBL/GenBank/DDBJ databases">
        <authorList>
            <person name="Ma Q."/>
            <person name="Huang Y."/>
            <person name="Song X."/>
            <person name="Pei D."/>
        </authorList>
    </citation>
    <scope>NUCLEOTIDE SEQUENCE [LARGE SCALE GENOMIC DNA]</scope>
    <source>
        <strain evidence="2">Sxm20200214</strain>
        <tissue evidence="2">Leaf</tissue>
    </source>
</reference>
<dbReference type="OrthoDB" id="1111280at2759"/>